<dbReference type="InterPro" id="IPR003661">
    <property type="entry name" value="HisK_dim/P_dom"/>
</dbReference>
<dbReference type="Gene3D" id="3.30.450.20">
    <property type="entry name" value="PAS domain"/>
    <property type="match status" value="4"/>
</dbReference>
<dbReference type="SMART" id="SM00091">
    <property type="entry name" value="PAS"/>
    <property type="match status" value="4"/>
</dbReference>
<protein>
    <recommendedName>
        <fullName evidence="2">histidine kinase</fullName>
        <ecNumber evidence="2">2.7.13.3</ecNumber>
    </recommendedName>
</protein>
<dbReference type="Proteomes" id="UP001597438">
    <property type="component" value="Unassembled WGS sequence"/>
</dbReference>
<dbReference type="CDD" id="cd00130">
    <property type="entry name" value="PAS"/>
    <property type="match status" value="3"/>
</dbReference>
<feature type="domain" description="PAS" evidence="8">
    <location>
        <begin position="438"/>
        <end position="504"/>
    </location>
</feature>
<feature type="coiled-coil region" evidence="6">
    <location>
        <begin position="7"/>
        <end position="59"/>
    </location>
</feature>
<dbReference type="SUPFAM" id="SSF55785">
    <property type="entry name" value="PYP-like sensor domain (PAS domain)"/>
    <property type="match status" value="4"/>
</dbReference>
<dbReference type="Gene3D" id="1.10.287.130">
    <property type="match status" value="1"/>
</dbReference>
<dbReference type="InterPro" id="IPR003594">
    <property type="entry name" value="HATPase_dom"/>
</dbReference>
<evidence type="ECO:0000256" key="4">
    <source>
        <dbReference type="ARBA" id="ARBA00022679"/>
    </source>
</evidence>
<sequence>MDLTERNEILERALKREKAARKEAEKILEAKSSELYSISNALTQSNNQLKELLNEKSSELEGVFVNIIDAYIVMDLTGNVIKMNDAAINLIGYNMTLEAINLFELLKKGYKDYTVRAFKELLELGSYSNYQAVIITKDLKEKIVQINACLIYNSEGKPIAAQGIARDITEETANKEMVIAQQKQLKLIMDNSSIGISLSTQHQLGLLIANNALCNILEYSQEEFNNLRLQDLTHPEDRTESKKFLKKLYAGEIDTFSLEKRYITKTNNIIWAKTIVTAIRDEKGNIEYQVATIQDITKEKVAKEKLKESENRLSTLISNLQIGVLLENENRKITLTNKQFCKMFSINVSPNDLIGSDCSNAAEDSKHFFKNPKAFVKRIKELLEKKEIVIGDELELVNGKIYERNYIPIYNNGDYKGHLWSYEDVTIQKNYKESLKAQKEKYSNIIANMKLGLMEIDTEGSIRFVNQNFCEISGFSEEELLNQKAKSLMLLPEDQERAQDIINKRNKGISDSYEITVRTKTNEIRHWLLSGAPNYDVHGKVIGSIGIHLDITDQKKLELQKEELLKSLEQQNDQLNEYAHIVSHDLKSPLRNISALLTWTKEDFKEKLGKESMENLDLMQDRIEKMDYLIENILKYSSISNNIELSHDVDLNNIIDHIIDSIHIPKHIEIKIISKLPTIKGDSTRLQQLFQNILSNAVNYIDKEKGLIEIDHLENESHYVFSIKDNGIGIAEEDHKKIFTIFKSLGNHDKSTGIGLSIVKKIIDLHKGDIWLESTLGNGTTFYFSLKK</sequence>
<dbReference type="PRINTS" id="PR00344">
    <property type="entry name" value="BCTRLSENSOR"/>
</dbReference>
<feature type="domain" description="PAS" evidence="8">
    <location>
        <begin position="56"/>
        <end position="94"/>
    </location>
</feature>
<evidence type="ECO:0000256" key="3">
    <source>
        <dbReference type="ARBA" id="ARBA00022553"/>
    </source>
</evidence>
<dbReference type="SUPFAM" id="SSF47384">
    <property type="entry name" value="Homodimeric domain of signal transducing histidine kinase"/>
    <property type="match status" value="1"/>
</dbReference>
<dbReference type="InterPro" id="IPR052162">
    <property type="entry name" value="Sensor_kinase/Photoreceptor"/>
</dbReference>
<dbReference type="EMBL" id="JBHUOJ010000039">
    <property type="protein sequence ID" value="MFD2835375.1"/>
    <property type="molecule type" value="Genomic_DNA"/>
</dbReference>
<organism evidence="10 11">
    <name type="scientific">Christiangramia antarctica</name>
    <dbReference type="NCBI Taxonomy" id="2058158"/>
    <lineage>
        <taxon>Bacteria</taxon>
        <taxon>Pseudomonadati</taxon>
        <taxon>Bacteroidota</taxon>
        <taxon>Flavobacteriia</taxon>
        <taxon>Flavobacteriales</taxon>
        <taxon>Flavobacteriaceae</taxon>
        <taxon>Christiangramia</taxon>
    </lineage>
</organism>
<dbReference type="Pfam" id="PF08448">
    <property type="entry name" value="PAS_4"/>
    <property type="match status" value="1"/>
</dbReference>
<evidence type="ECO:0000313" key="11">
    <source>
        <dbReference type="Proteomes" id="UP001597438"/>
    </source>
</evidence>
<dbReference type="Gene3D" id="3.30.565.10">
    <property type="entry name" value="Histidine kinase-like ATPase, C-terminal domain"/>
    <property type="match status" value="1"/>
</dbReference>
<evidence type="ECO:0000256" key="6">
    <source>
        <dbReference type="SAM" id="Coils"/>
    </source>
</evidence>
<dbReference type="PROSITE" id="PS50112">
    <property type="entry name" value="PAS"/>
    <property type="match status" value="3"/>
</dbReference>
<dbReference type="InterPro" id="IPR013656">
    <property type="entry name" value="PAS_4"/>
</dbReference>
<dbReference type="PANTHER" id="PTHR43304">
    <property type="entry name" value="PHYTOCHROME-LIKE PROTEIN CPH1"/>
    <property type="match status" value="1"/>
</dbReference>
<dbReference type="CDD" id="cd00082">
    <property type="entry name" value="HisKA"/>
    <property type="match status" value="1"/>
</dbReference>
<accession>A0ABW5XB37</accession>
<keyword evidence="11" id="KW-1185">Reference proteome</keyword>
<evidence type="ECO:0000256" key="2">
    <source>
        <dbReference type="ARBA" id="ARBA00012438"/>
    </source>
</evidence>
<evidence type="ECO:0000313" key="10">
    <source>
        <dbReference type="EMBL" id="MFD2835375.1"/>
    </source>
</evidence>
<evidence type="ECO:0000259" key="7">
    <source>
        <dbReference type="PROSITE" id="PS50109"/>
    </source>
</evidence>
<keyword evidence="3" id="KW-0597">Phosphoprotein</keyword>
<dbReference type="InterPro" id="IPR004358">
    <property type="entry name" value="Sig_transdc_His_kin-like_C"/>
</dbReference>
<dbReference type="InterPro" id="IPR035965">
    <property type="entry name" value="PAS-like_dom_sf"/>
</dbReference>
<evidence type="ECO:0000256" key="5">
    <source>
        <dbReference type="ARBA" id="ARBA00022777"/>
    </source>
</evidence>
<dbReference type="SUPFAM" id="SSF55874">
    <property type="entry name" value="ATPase domain of HSP90 chaperone/DNA topoisomerase II/histidine kinase"/>
    <property type="match status" value="1"/>
</dbReference>
<dbReference type="InterPro" id="IPR036097">
    <property type="entry name" value="HisK_dim/P_sf"/>
</dbReference>
<feature type="domain" description="PAS" evidence="8">
    <location>
        <begin position="181"/>
        <end position="252"/>
    </location>
</feature>
<proteinExistence type="predicted"/>
<dbReference type="InterPro" id="IPR000014">
    <property type="entry name" value="PAS"/>
</dbReference>
<dbReference type="InterPro" id="IPR000700">
    <property type="entry name" value="PAS-assoc_C"/>
</dbReference>
<dbReference type="RefSeq" id="WP_251741134.1">
    <property type="nucleotide sequence ID" value="NZ_JBHUOJ010000039.1"/>
</dbReference>
<dbReference type="SMART" id="SM00086">
    <property type="entry name" value="PAC"/>
    <property type="match status" value="3"/>
</dbReference>
<evidence type="ECO:0000259" key="9">
    <source>
        <dbReference type="PROSITE" id="PS50113"/>
    </source>
</evidence>
<dbReference type="InterPro" id="IPR005467">
    <property type="entry name" value="His_kinase_dom"/>
</dbReference>
<evidence type="ECO:0000256" key="1">
    <source>
        <dbReference type="ARBA" id="ARBA00000085"/>
    </source>
</evidence>
<feature type="domain" description="Histidine kinase" evidence="7">
    <location>
        <begin position="581"/>
        <end position="788"/>
    </location>
</feature>
<feature type="domain" description="PAC" evidence="9">
    <location>
        <begin position="256"/>
        <end position="308"/>
    </location>
</feature>
<gene>
    <name evidence="10" type="ORF">ACFSYS_18935</name>
</gene>
<name>A0ABW5XB37_9FLAO</name>
<dbReference type="SMART" id="SM00387">
    <property type="entry name" value="HATPase_c"/>
    <property type="match status" value="1"/>
</dbReference>
<dbReference type="InterPro" id="IPR001610">
    <property type="entry name" value="PAC"/>
</dbReference>
<dbReference type="Pfam" id="PF02518">
    <property type="entry name" value="HATPase_c"/>
    <property type="match status" value="1"/>
</dbReference>
<dbReference type="InterPro" id="IPR036890">
    <property type="entry name" value="HATPase_C_sf"/>
</dbReference>
<dbReference type="EC" id="2.7.13.3" evidence="2"/>
<dbReference type="PROSITE" id="PS50113">
    <property type="entry name" value="PAC"/>
    <property type="match status" value="2"/>
</dbReference>
<reference evidence="11" key="1">
    <citation type="journal article" date="2019" name="Int. J. Syst. Evol. Microbiol.">
        <title>The Global Catalogue of Microorganisms (GCM) 10K type strain sequencing project: providing services to taxonomists for standard genome sequencing and annotation.</title>
        <authorList>
            <consortium name="The Broad Institute Genomics Platform"/>
            <consortium name="The Broad Institute Genome Sequencing Center for Infectious Disease"/>
            <person name="Wu L."/>
            <person name="Ma J."/>
        </authorList>
    </citation>
    <scope>NUCLEOTIDE SEQUENCE [LARGE SCALE GENOMIC DNA]</scope>
    <source>
        <strain evidence="11">KCTC 52925</strain>
    </source>
</reference>
<feature type="domain" description="PAC" evidence="9">
    <location>
        <begin position="511"/>
        <end position="563"/>
    </location>
</feature>
<comment type="catalytic activity">
    <reaction evidence="1">
        <text>ATP + protein L-histidine = ADP + protein N-phospho-L-histidine.</text>
        <dbReference type="EC" id="2.7.13.3"/>
    </reaction>
</comment>
<dbReference type="PROSITE" id="PS50109">
    <property type="entry name" value="HIS_KIN"/>
    <property type="match status" value="1"/>
</dbReference>
<feature type="coiled-coil region" evidence="6">
    <location>
        <begin position="554"/>
        <end position="581"/>
    </location>
</feature>
<dbReference type="Pfam" id="PF00512">
    <property type="entry name" value="HisKA"/>
    <property type="match status" value="1"/>
</dbReference>
<evidence type="ECO:0000259" key="8">
    <source>
        <dbReference type="PROSITE" id="PS50112"/>
    </source>
</evidence>
<keyword evidence="5" id="KW-0418">Kinase</keyword>
<keyword evidence="4" id="KW-0808">Transferase</keyword>
<dbReference type="SMART" id="SM00388">
    <property type="entry name" value="HisKA"/>
    <property type="match status" value="1"/>
</dbReference>
<comment type="caution">
    <text evidence="10">The sequence shown here is derived from an EMBL/GenBank/DDBJ whole genome shotgun (WGS) entry which is preliminary data.</text>
</comment>
<keyword evidence="6" id="KW-0175">Coiled coil</keyword>
<dbReference type="PANTHER" id="PTHR43304:SF1">
    <property type="entry name" value="PAC DOMAIN-CONTAINING PROTEIN"/>
    <property type="match status" value="1"/>
</dbReference>
<dbReference type="NCBIfam" id="TIGR00229">
    <property type="entry name" value="sensory_box"/>
    <property type="match status" value="3"/>
</dbReference>
<dbReference type="Pfam" id="PF13426">
    <property type="entry name" value="PAS_9"/>
    <property type="match status" value="3"/>
</dbReference>